<sequence>MRLILFGTFGCHLCEQAEVIVSTCVPDGVDYVDIAEQEQWQERYAVRIPVLYDPETKQELGWPFDLAEVEDFVCRVARM</sequence>
<protein>
    <submittedName>
        <fullName evidence="1">Glutaredoxin-like protein DUF836</fullName>
    </submittedName>
</protein>
<keyword evidence="2" id="KW-1185">Reference proteome</keyword>
<dbReference type="Proteomes" id="UP000238071">
    <property type="component" value="Unassembled WGS sequence"/>
</dbReference>
<dbReference type="Gene3D" id="3.40.30.10">
    <property type="entry name" value="Glutaredoxin"/>
    <property type="match status" value="1"/>
</dbReference>
<dbReference type="Pfam" id="PF05768">
    <property type="entry name" value="Glrx-like"/>
    <property type="match status" value="1"/>
</dbReference>
<dbReference type="InterPro" id="IPR008554">
    <property type="entry name" value="Glutaredoxin-like"/>
</dbReference>
<dbReference type="OrthoDB" id="8537427at2"/>
<organism evidence="1 2">
    <name type="scientific">Methylobacter tundripaludum</name>
    <dbReference type="NCBI Taxonomy" id="173365"/>
    <lineage>
        <taxon>Bacteria</taxon>
        <taxon>Pseudomonadati</taxon>
        <taxon>Pseudomonadota</taxon>
        <taxon>Gammaproteobacteria</taxon>
        <taxon>Methylococcales</taxon>
        <taxon>Methylococcaceae</taxon>
        <taxon>Methylobacter</taxon>
    </lineage>
</organism>
<proteinExistence type="predicted"/>
<accession>A0A2S6H4C0</accession>
<evidence type="ECO:0000313" key="2">
    <source>
        <dbReference type="Proteomes" id="UP000238071"/>
    </source>
</evidence>
<dbReference type="InterPro" id="IPR036249">
    <property type="entry name" value="Thioredoxin-like_sf"/>
</dbReference>
<reference evidence="1 2" key="1">
    <citation type="submission" date="2018-02" db="EMBL/GenBank/DDBJ databases">
        <title>Subsurface microbial communities from deep shales in Ohio and West Virginia, USA.</title>
        <authorList>
            <person name="Wrighton K."/>
        </authorList>
    </citation>
    <scope>NUCLEOTIDE SEQUENCE [LARGE SCALE GENOMIC DNA]</scope>
    <source>
        <strain evidence="1 2">OWC-G53F</strain>
    </source>
</reference>
<dbReference type="SUPFAM" id="SSF52833">
    <property type="entry name" value="Thioredoxin-like"/>
    <property type="match status" value="1"/>
</dbReference>
<gene>
    <name evidence="1" type="ORF">B0F88_104118</name>
</gene>
<dbReference type="EMBL" id="PTIY01000004">
    <property type="protein sequence ID" value="PPK72325.1"/>
    <property type="molecule type" value="Genomic_DNA"/>
</dbReference>
<dbReference type="RefSeq" id="WP_104423120.1">
    <property type="nucleotide sequence ID" value="NZ_PTIY01000004.1"/>
</dbReference>
<dbReference type="AlphaFoldDB" id="A0A2S6H4C0"/>
<evidence type="ECO:0000313" key="1">
    <source>
        <dbReference type="EMBL" id="PPK72325.1"/>
    </source>
</evidence>
<comment type="caution">
    <text evidence="1">The sequence shown here is derived from an EMBL/GenBank/DDBJ whole genome shotgun (WGS) entry which is preliminary data.</text>
</comment>
<name>A0A2S6H4C0_9GAMM</name>